<protein>
    <submittedName>
        <fullName evidence="1">Uncharacterized protein</fullName>
    </submittedName>
</protein>
<keyword evidence="2" id="KW-1185">Reference proteome</keyword>
<dbReference type="Proteomes" id="UP000333828">
    <property type="component" value="Unassembled WGS sequence"/>
</dbReference>
<reference evidence="1 2" key="1">
    <citation type="submission" date="2019-08" db="EMBL/GenBank/DDBJ databases">
        <authorList>
            <person name="Peeters C."/>
        </authorList>
    </citation>
    <scope>NUCLEOTIDE SEQUENCE [LARGE SCALE GENOMIC DNA]</scope>
    <source>
        <strain evidence="1 2">LMG 31115</strain>
    </source>
</reference>
<dbReference type="EMBL" id="CABPSI010000005">
    <property type="protein sequence ID" value="VVE47666.1"/>
    <property type="molecule type" value="Genomic_DNA"/>
</dbReference>
<organism evidence="1 2">
    <name type="scientific">Pandoraea iniqua</name>
    <dbReference type="NCBI Taxonomy" id="2508288"/>
    <lineage>
        <taxon>Bacteria</taxon>
        <taxon>Pseudomonadati</taxon>
        <taxon>Pseudomonadota</taxon>
        <taxon>Betaproteobacteria</taxon>
        <taxon>Burkholderiales</taxon>
        <taxon>Burkholderiaceae</taxon>
        <taxon>Pandoraea</taxon>
    </lineage>
</organism>
<proteinExistence type="predicted"/>
<gene>
    <name evidence="1" type="ORF">PIN31115_04478</name>
</gene>
<evidence type="ECO:0000313" key="2">
    <source>
        <dbReference type="Proteomes" id="UP000333828"/>
    </source>
</evidence>
<name>A0A5E4YFT1_9BURK</name>
<evidence type="ECO:0000313" key="1">
    <source>
        <dbReference type="EMBL" id="VVE47666.1"/>
    </source>
</evidence>
<dbReference type="AlphaFoldDB" id="A0A5E4YFT1"/>
<accession>A0A5E4YFT1</accession>
<sequence>MVGRAQLNAAQAHAFDSDDTLNRAKVVKVSLDVANAAFGTYLKFYREGRYARSAAGLQRRIAWLGGDVAKQASLYDDAFTTWSATTSNMSLIQLANELDNKLLLAPNFDTCVHLPPSVLAVADLMRMRVSGKVDKSLTLDELRAQRSRFGNKAALHDYLVAVWYLEIDHRPEQALALLPPAPDTSPDYFGLSQQIVRGLAFEASGRSDKARDLWTHLITLAKFPLQREALELALAINFEQVGIVERAFVDHSPIQDIGIRAILLQHAASANLLRTQAKIKAVDSPLREMALYTLLYKELTRARYTGFIADLALVSGLPSRALEPFTSPDSTNDEGYVCPSARELAVMLQHNPGASKGLNCLAEFVRRNPPAYPRLIGEATARRCPPPRTGEVPVSAPLGCGPSQFGGKAYERISSYLRVMDDARAPSDDRAYALYRAINCFAPAGYSNCGGNDIPKRNRRLWFKRLKSGYPNSQWAQSLRYYW</sequence>